<evidence type="ECO:0000259" key="5">
    <source>
        <dbReference type="Pfam" id="PF07317"/>
    </source>
</evidence>
<dbReference type="STRING" id="980561.A1359_18615"/>
<accession>A0A177MVK4</accession>
<evidence type="ECO:0000256" key="3">
    <source>
        <dbReference type="ARBA" id="ARBA00023143"/>
    </source>
</evidence>
<gene>
    <name evidence="4" type="primary">ycgR</name>
    <name evidence="6" type="ORF">A1359_18615</name>
</gene>
<dbReference type="InterPro" id="IPR012349">
    <property type="entry name" value="Split_barrel_FMN-bd"/>
</dbReference>
<sequence>MASDSDYLVKNAKVVFNHFNELLTKKCLISAHFGDRNTSFLTMIVDLDKKNNLIKLDCGPSEAVDKQLLESSKVLFRTEVDGIKVSFSGKSITKVKTGSDWAFCMPIPDDIFWLQRRQFYRVKIPFSHSSSFCRLNLQLAESDEPGQSITFQLCDLSITGFSFFNIDPKWSEQLQPDTEFHDCNLHLNNGNQALVSFVIKNNIQVRSSSVTWQNRIGCLFITVPASFETNIQRYMQDIELQQKNIGLN</sequence>
<keyword evidence="7" id="KW-1185">Reference proteome</keyword>
<dbReference type="OrthoDB" id="5572581at2"/>
<dbReference type="HAMAP" id="MF_01457">
    <property type="entry name" value="YcgR"/>
    <property type="match status" value="1"/>
</dbReference>
<dbReference type="InterPro" id="IPR009926">
    <property type="entry name" value="T3SS_YcgR_PilZN"/>
</dbReference>
<dbReference type="GO" id="GO:0035438">
    <property type="term" value="F:cyclic-di-GMP binding"/>
    <property type="evidence" value="ECO:0007669"/>
    <property type="project" value="UniProtKB-UniRule"/>
</dbReference>
<comment type="function">
    <text evidence="4">Acts as a flagellar brake, regulating swimming and swarming in a bis-(3'-5') cyclic diguanylic acid (c-di-GMP)-dependent manner. Binds 1 c-di-GMP dimer per subunit. Increasing levels of c-di-GMP lead to decreased motility.</text>
</comment>
<evidence type="ECO:0000256" key="1">
    <source>
        <dbReference type="ARBA" id="ARBA00022636"/>
    </source>
</evidence>
<dbReference type="AlphaFoldDB" id="A0A177MVK4"/>
<comment type="subcellular location">
    <subcellularLocation>
        <location evidence="4">Bacterial flagellum basal body</location>
    </subcellularLocation>
</comment>
<dbReference type="RefSeq" id="WP_066988219.1">
    <property type="nucleotide sequence ID" value="NZ_LUUI01000170.1"/>
</dbReference>
<feature type="domain" description="Type III secretion system flagellar brake protein YcgR PilZN" evidence="5">
    <location>
        <begin position="7"/>
        <end position="111"/>
    </location>
</feature>
<dbReference type="GO" id="GO:0071973">
    <property type="term" value="P:bacterial-type flagellum-dependent cell motility"/>
    <property type="evidence" value="ECO:0007669"/>
    <property type="project" value="UniProtKB-UniRule"/>
</dbReference>
<dbReference type="Proteomes" id="UP000078476">
    <property type="component" value="Unassembled WGS sequence"/>
</dbReference>
<evidence type="ECO:0000256" key="4">
    <source>
        <dbReference type="HAMAP-Rule" id="MF_01457"/>
    </source>
</evidence>
<dbReference type="Pfam" id="PF07317">
    <property type="entry name" value="PilZN"/>
    <property type="match status" value="1"/>
</dbReference>
<proteinExistence type="inferred from homology"/>
<evidence type="ECO:0000313" key="6">
    <source>
        <dbReference type="EMBL" id="OAI09632.1"/>
    </source>
</evidence>
<keyword evidence="3 4" id="KW-0975">Bacterial flagellum</keyword>
<evidence type="ECO:0000256" key="2">
    <source>
        <dbReference type="ARBA" id="ARBA00022741"/>
    </source>
</evidence>
<evidence type="ECO:0000313" key="7">
    <source>
        <dbReference type="Proteomes" id="UP000078476"/>
    </source>
</evidence>
<dbReference type="GO" id="GO:0009425">
    <property type="term" value="C:bacterial-type flagellum basal body"/>
    <property type="evidence" value="ECO:0007669"/>
    <property type="project" value="UniProtKB-SubCell"/>
</dbReference>
<organism evidence="6 7">
    <name type="scientific">Methylomonas lenta</name>
    <dbReference type="NCBI Taxonomy" id="980561"/>
    <lineage>
        <taxon>Bacteria</taxon>
        <taxon>Pseudomonadati</taxon>
        <taxon>Pseudomonadota</taxon>
        <taxon>Gammaproteobacteria</taxon>
        <taxon>Methylococcales</taxon>
        <taxon>Methylococcaceae</taxon>
        <taxon>Methylomonas</taxon>
    </lineage>
</organism>
<name>A0A177MVK4_9GAMM</name>
<keyword evidence="1 4" id="KW-0973">c-di-GMP</keyword>
<protein>
    <recommendedName>
        <fullName evidence="4">Flagellar brake protein YcgR</fullName>
    </recommendedName>
    <alternativeName>
        <fullName evidence="4">Cyclic di-GMP binding protein YcgR</fullName>
    </alternativeName>
</protein>
<reference evidence="6 7" key="1">
    <citation type="submission" date="2016-03" db="EMBL/GenBank/DDBJ databases">
        <authorList>
            <person name="Ploux O."/>
        </authorList>
    </citation>
    <scope>NUCLEOTIDE SEQUENCE [LARGE SCALE GENOMIC DNA]</scope>
    <source>
        <strain evidence="6 7">R-45370</strain>
    </source>
</reference>
<comment type="subunit">
    <text evidence="4">Monomer. Interacts with the flagellar basal bodies.</text>
</comment>
<dbReference type="InterPro" id="IPR023787">
    <property type="entry name" value="T3SS_YcgR"/>
</dbReference>
<comment type="caution">
    <text evidence="6">The sequence shown here is derived from an EMBL/GenBank/DDBJ whole genome shotgun (WGS) entry which is preliminary data.</text>
</comment>
<keyword evidence="2 4" id="KW-0547">Nucleotide-binding</keyword>
<dbReference type="Gene3D" id="2.40.10.220">
    <property type="entry name" value="predicted glycosyltransferase like domains"/>
    <property type="match status" value="1"/>
</dbReference>
<dbReference type="EMBL" id="LUUI01000170">
    <property type="protein sequence ID" value="OAI09632.1"/>
    <property type="molecule type" value="Genomic_DNA"/>
</dbReference>
<comment type="similarity">
    <text evidence="4">Belongs to the YcgR family.</text>
</comment>
<dbReference type="Gene3D" id="2.30.110.10">
    <property type="entry name" value="Electron Transport, Fmn-binding Protein, Chain A"/>
    <property type="match status" value="1"/>
</dbReference>
<dbReference type="GO" id="GO:0071945">
    <property type="term" value="P:regulation of bacterial-type flagellum-dependent cell motility by regulation of motor speed"/>
    <property type="evidence" value="ECO:0007669"/>
    <property type="project" value="UniProtKB-UniRule"/>
</dbReference>